<evidence type="ECO:0000256" key="5">
    <source>
        <dbReference type="ARBA" id="ARBA00022737"/>
    </source>
</evidence>
<dbReference type="OrthoDB" id="756301at2759"/>
<dbReference type="InterPro" id="IPR023395">
    <property type="entry name" value="MCP_dom_sf"/>
</dbReference>
<evidence type="ECO:0000256" key="2">
    <source>
        <dbReference type="ARBA" id="ARBA00006375"/>
    </source>
</evidence>
<proteinExistence type="inferred from homology"/>
<comment type="similarity">
    <text evidence="2 11">Belongs to the mitochondrial carrier (TC 2.A.29) family.</text>
</comment>
<dbReference type="InterPro" id="IPR018108">
    <property type="entry name" value="MCP_transmembrane"/>
</dbReference>
<reference evidence="12 13" key="1">
    <citation type="submission" date="2016-02" db="EMBL/GenBank/DDBJ databases">
        <title>Genome analysis of coral dinoflagellate symbionts highlights evolutionary adaptations to a symbiotic lifestyle.</title>
        <authorList>
            <person name="Aranda M."/>
            <person name="Li Y."/>
            <person name="Liew Y.J."/>
            <person name="Baumgarten S."/>
            <person name="Simakov O."/>
            <person name="Wilson M."/>
            <person name="Piel J."/>
            <person name="Ashoor H."/>
            <person name="Bougouffa S."/>
            <person name="Bajic V.B."/>
            <person name="Ryu T."/>
            <person name="Ravasi T."/>
            <person name="Bayer T."/>
            <person name="Micklem G."/>
            <person name="Kim H."/>
            <person name="Bhak J."/>
            <person name="Lajeunesse T.C."/>
            <person name="Voolstra C.R."/>
        </authorList>
    </citation>
    <scope>NUCLEOTIDE SEQUENCE [LARGE SCALE GENOMIC DNA]</scope>
    <source>
        <strain evidence="12 13">CCMP2467</strain>
    </source>
</reference>
<name>A0A1Q9ETT4_SYMMI</name>
<keyword evidence="3 11" id="KW-0813">Transport</keyword>
<dbReference type="EMBL" id="LSRX01000070">
    <property type="protein sequence ID" value="OLQ10836.1"/>
    <property type="molecule type" value="Genomic_DNA"/>
</dbReference>
<evidence type="ECO:0000313" key="13">
    <source>
        <dbReference type="Proteomes" id="UP000186817"/>
    </source>
</evidence>
<dbReference type="InterPro" id="IPR050391">
    <property type="entry name" value="Mito_Metabolite_Transporter"/>
</dbReference>
<evidence type="ECO:0000256" key="10">
    <source>
        <dbReference type="PROSITE-ProRule" id="PRU00282"/>
    </source>
</evidence>
<keyword evidence="6" id="KW-0999">Mitochondrion inner membrane</keyword>
<dbReference type="AlphaFoldDB" id="A0A1Q9ETT4"/>
<dbReference type="SUPFAM" id="SSF103506">
    <property type="entry name" value="Mitochondrial carrier"/>
    <property type="match status" value="1"/>
</dbReference>
<evidence type="ECO:0000256" key="11">
    <source>
        <dbReference type="RuleBase" id="RU000488"/>
    </source>
</evidence>
<evidence type="ECO:0000256" key="6">
    <source>
        <dbReference type="ARBA" id="ARBA00022792"/>
    </source>
</evidence>
<keyword evidence="4 10" id="KW-0812">Transmembrane</keyword>
<feature type="repeat" description="Solcar" evidence="10">
    <location>
        <begin position="199"/>
        <end position="289"/>
    </location>
</feature>
<evidence type="ECO:0000256" key="4">
    <source>
        <dbReference type="ARBA" id="ARBA00022692"/>
    </source>
</evidence>
<dbReference type="Gene3D" id="1.50.40.10">
    <property type="entry name" value="Mitochondrial carrier domain"/>
    <property type="match status" value="1"/>
</dbReference>
<dbReference type="PRINTS" id="PR00926">
    <property type="entry name" value="MITOCARRIER"/>
</dbReference>
<comment type="caution">
    <text evidence="12">The sequence shown here is derived from an EMBL/GenBank/DDBJ whole genome shotgun (WGS) entry which is preliminary data.</text>
</comment>
<dbReference type="Proteomes" id="UP000186817">
    <property type="component" value="Unassembled WGS sequence"/>
</dbReference>
<evidence type="ECO:0000256" key="1">
    <source>
        <dbReference type="ARBA" id="ARBA00004448"/>
    </source>
</evidence>
<accession>A0A1Q9ETT4</accession>
<dbReference type="OMA" id="MQLQETH"/>
<keyword evidence="7" id="KW-1133">Transmembrane helix</keyword>
<dbReference type="PANTHER" id="PTHR45618">
    <property type="entry name" value="MITOCHONDRIAL DICARBOXYLATE CARRIER-RELATED"/>
    <property type="match status" value="1"/>
</dbReference>
<protein>
    <submittedName>
        <fullName evidence="12">Mitochondrial dicarboxylate/tricarboxylate transporter DTC</fullName>
    </submittedName>
</protein>
<evidence type="ECO:0000313" key="12">
    <source>
        <dbReference type="EMBL" id="OLQ10836.1"/>
    </source>
</evidence>
<dbReference type="GO" id="GO:0005743">
    <property type="term" value="C:mitochondrial inner membrane"/>
    <property type="evidence" value="ECO:0007669"/>
    <property type="project" value="UniProtKB-SubCell"/>
</dbReference>
<keyword evidence="5" id="KW-0677">Repeat</keyword>
<keyword evidence="8" id="KW-0496">Mitochondrion</keyword>
<evidence type="ECO:0000256" key="9">
    <source>
        <dbReference type="ARBA" id="ARBA00023136"/>
    </source>
</evidence>
<dbReference type="FunFam" id="1.50.40.10:FF:000009">
    <property type="entry name" value="Mitochondrial 2-oxoglutarate/malate carrier protein"/>
    <property type="match status" value="1"/>
</dbReference>
<organism evidence="12 13">
    <name type="scientific">Symbiodinium microadriaticum</name>
    <name type="common">Dinoflagellate</name>
    <name type="synonym">Zooxanthella microadriatica</name>
    <dbReference type="NCBI Taxonomy" id="2951"/>
    <lineage>
        <taxon>Eukaryota</taxon>
        <taxon>Sar</taxon>
        <taxon>Alveolata</taxon>
        <taxon>Dinophyceae</taxon>
        <taxon>Suessiales</taxon>
        <taxon>Symbiodiniaceae</taxon>
        <taxon>Symbiodinium</taxon>
    </lineage>
</organism>
<dbReference type="InterPro" id="IPR002067">
    <property type="entry name" value="MCP"/>
</dbReference>
<gene>
    <name evidence="12" type="primary">DTC</name>
    <name evidence="12" type="ORF">AK812_SmicGene5383</name>
</gene>
<dbReference type="PROSITE" id="PS50920">
    <property type="entry name" value="SOLCAR"/>
    <property type="match status" value="3"/>
</dbReference>
<evidence type="ECO:0000256" key="3">
    <source>
        <dbReference type="ARBA" id="ARBA00022448"/>
    </source>
</evidence>
<evidence type="ECO:0000256" key="7">
    <source>
        <dbReference type="ARBA" id="ARBA00022989"/>
    </source>
</evidence>
<dbReference type="Pfam" id="PF00153">
    <property type="entry name" value="Mito_carr"/>
    <property type="match status" value="3"/>
</dbReference>
<feature type="repeat" description="Solcar" evidence="10">
    <location>
        <begin position="8"/>
        <end position="90"/>
    </location>
</feature>
<keyword evidence="9 10" id="KW-0472">Membrane</keyword>
<keyword evidence="13" id="KW-1185">Reference proteome</keyword>
<sequence length="295" mass="31322">MGVWESCKPFVTGSLSGSIAGTIVQPIDIVKVRIQLAAAEGGNTSVAHVAQTLLRQDGPAGFFQGITAMYARQVLYTGSRLGLYDQFTAMASSPGEAALPFWKTSLCALSAGGIAAVIGNPADLSLVRMQADNLLPEAQRRNYKHVLDAFATIVKQEGAAGLLQGAPATALRAMGLNFGMLAFNSKAKEQLAAMGFEKGGNVQVFGAAFAGGFFGSVFSLPFDFVKTQLQKMKPDPSTGEMPFKGPLDCALKTLRASPLRFYSGFPVYFARTGPISTITLIVQDRIKKLWAALDL</sequence>
<comment type="subcellular location">
    <subcellularLocation>
        <location evidence="1">Mitochondrion inner membrane</location>
        <topology evidence="1">Multi-pass membrane protein</topology>
    </subcellularLocation>
</comment>
<feature type="repeat" description="Solcar" evidence="10">
    <location>
        <begin position="103"/>
        <end position="190"/>
    </location>
</feature>
<evidence type="ECO:0000256" key="8">
    <source>
        <dbReference type="ARBA" id="ARBA00023128"/>
    </source>
</evidence>
<dbReference type="GO" id="GO:0055085">
    <property type="term" value="P:transmembrane transport"/>
    <property type="evidence" value="ECO:0007669"/>
    <property type="project" value="InterPro"/>
</dbReference>